<dbReference type="Pfam" id="PF03592">
    <property type="entry name" value="Terminase_2"/>
    <property type="match status" value="1"/>
</dbReference>
<dbReference type="Proteomes" id="UP001314241">
    <property type="component" value="Unassembled WGS sequence"/>
</dbReference>
<comment type="caution">
    <text evidence="3">The sequence shown here is derived from an EMBL/GenBank/DDBJ whole genome shotgun (WGS) entry which is preliminary data.</text>
</comment>
<proteinExistence type="predicted"/>
<dbReference type="InterPro" id="IPR005335">
    <property type="entry name" value="Terminase_ssu"/>
</dbReference>
<dbReference type="Gene3D" id="6.10.140.2160">
    <property type="match status" value="1"/>
</dbReference>
<dbReference type="InterPro" id="IPR038713">
    <property type="entry name" value="Terminase_Gp1_N_sf"/>
</dbReference>
<accession>A0ABM9N4N0</accession>
<dbReference type="PANTHER" id="PTHR41328">
    <property type="entry name" value="TERMINASE SMALL SUBUNIT-RELATED"/>
    <property type="match status" value="1"/>
</dbReference>
<name>A0ABM9N4N0_9LACO</name>
<evidence type="ECO:0000256" key="1">
    <source>
        <dbReference type="ARBA" id="ARBA00022612"/>
    </source>
</evidence>
<evidence type="ECO:0000313" key="4">
    <source>
        <dbReference type="Proteomes" id="UP001314241"/>
    </source>
</evidence>
<dbReference type="PANTHER" id="PTHR41328:SF2">
    <property type="entry name" value="TERMINASE SMALL SUBUNIT"/>
    <property type="match status" value="1"/>
</dbReference>
<dbReference type="Gene3D" id="1.10.10.1400">
    <property type="entry name" value="Terminase, small subunit, N-terminal DNA-binding domain, HTH motif"/>
    <property type="match status" value="1"/>
</dbReference>
<keyword evidence="4" id="KW-1185">Reference proteome</keyword>
<evidence type="ECO:0000313" key="3">
    <source>
        <dbReference type="EMBL" id="CAK8054128.1"/>
    </source>
</evidence>
<gene>
    <name evidence="3" type="ORF">R54876_GBNLAHCA_00689</name>
</gene>
<organism evidence="3 4">
    <name type="scientific">Eupransor demetentiae</name>
    <dbReference type="NCBI Taxonomy" id="3109584"/>
    <lineage>
        <taxon>Bacteria</taxon>
        <taxon>Bacillati</taxon>
        <taxon>Bacillota</taxon>
        <taxon>Bacilli</taxon>
        <taxon>Lactobacillales</taxon>
        <taxon>Lactobacillaceae</taxon>
        <taxon>Eupransor</taxon>
    </lineage>
</organism>
<reference evidence="3 4" key="1">
    <citation type="submission" date="2024-01" db="EMBL/GenBank/DDBJ databases">
        <authorList>
            <person name="Botero Cardona J."/>
        </authorList>
    </citation>
    <scope>NUCLEOTIDE SEQUENCE [LARGE SCALE GENOMIC DNA]</scope>
    <source>
        <strain evidence="3 4">LMG 33000</strain>
    </source>
</reference>
<dbReference type="RefSeq" id="WP_349641670.1">
    <property type="nucleotide sequence ID" value="NZ_CAWVOH010000001.1"/>
</dbReference>
<dbReference type="InterPro" id="IPR052404">
    <property type="entry name" value="SPP1-like_terminase"/>
</dbReference>
<sequence length="164" mass="18214">MKLTVKQKAFADEYVKSGNAKQSAIKAGYSEKTAKSIGQENLTKPDLKKYIAEKMAKLDEERTMSAKEAIEFLTRVVRGEETETVVVATVSGYEKTKKEADLKTRIQATKEILKRYPGSDEVAKQQLRKLTAEADIAEANASMVGNQTGRVTITLDNFEDSDED</sequence>
<keyword evidence="1" id="KW-1188">Viral release from host cell</keyword>
<protein>
    <submittedName>
        <fullName evidence="3">Small subunit (XtmA)</fullName>
    </submittedName>
</protein>
<keyword evidence="2" id="KW-0231">Viral genome packaging</keyword>
<evidence type="ECO:0000256" key="2">
    <source>
        <dbReference type="ARBA" id="ARBA00023219"/>
    </source>
</evidence>
<dbReference type="EMBL" id="CAWVOH010000001">
    <property type="protein sequence ID" value="CAK8054128.1"/>
    <property type="molecule type" value="Genomic_DNA"/>
</dbReference>